<keyword evidence="5" id="KW-0539">Nucleus</keyword>
<dbReference type="GO" id="GO:0005730">
    <property type="term" value="C:nucleolus"/>
    <property type="evidence" value="ECO:0007669"/>
    <property type="project" value="UniProtKB-SubCell"/>
</dbReference>
<dbReference type="PRINTS" id="PR00320">
    <property type="entry name" value="GPROTEINBRPT"/>
</dbReference>
<dbReference type="InterPro" id="IPR019775">
    <property type="entry name" value="WD40_repeat_CS"/>
</dbReference>
<dbReference type="GO" id="GO:0006364">
    <property type="term" value="P:rRNA processing"/>
    <property type="evidence" value="ECO:0007669"/>
    <property type="project" value="UniProtKB-KW"/>
</dbReference>
<evidence type="ECO:0000256" key="2">
    <source>
        <dbReference type="ARBA" id="ARBA00022552"/>
    </source>
</evidence>
<dbReference type="PROSITE" id="PS00678">
    <property type="entry name" value="WD_REPEATS_1"/>
    <property type="match status" value="1"/>
</dbReference>
<dbReference type="PROSITE" id="PS50294">
    <property type="entry name" value="WD_REPEATS_REGION"/>
    <property type="match status" value="3"/>
</dbReference>
<feature type="repeat" description="WD" evidence="6">
    <location>
        <begin position="204"/>
        <end position="237"/>
    </location>
</feature>
<keyword evidence="4" id="KW-0677">Repeat</keyword>
<evidence type="ECO:0000256" key="4">
    <source>
        <dbReference type="ARBA" id="ARBA00022737"/>
    </source>
</evidence>
<evidence type="ECO:0000313" key="8">
    <source>
        <dbReference type="EMBL" id="ELR15292.1"/>
    </source>
</evidence>
<reference evidence="8 9" key="1">
    <citation type="journal article" date="2013" name="Genome Biol.">
        <title>Genome of Acanthamoeba castellanii highlights extensive lateral gene transfer and early evolution of tyrosine kinase signaling.</title>
        <authorList>
            <person name="Clarke M."/>
            <person name="Lohan A.J."/>
            <person name="Liu B."/>
            <person name="Lagkouvardos I."/>
            <person name="Roy S."/>
            <person name="Zafar N."/>
            <person name="Bertelli C."/>
            <person name="Schilde C."/>
            <person name="Kianianmomeni A."/>
            <person name="Burglin T.R."/>
            <person name="Frech C."/>
            <person name="Turcotte B."/>
            <person name="Kopec K.O."/>
            <person name="Synnott J.M."/>
            <person name="Choo C."/>
            <person name="Paponov I."/>
            <person name="Finkler A."/>
            <person name="Soon Heng Tan C."/>
            <person name="Hutchins A.P."/>
            <person name="Weinmeier T."/>
            <person name="Rattei T."/>
            <person name="Chu J.S."/>
            <person name="Gimenez G."/>
            <person name="Irimia M."/>
            <person name="Rigden D.J."/>
            <person name="Fitzpatrick D.A."/>
            <person name="Lorenzo-Morales J."/>
            <person name="Bateman A."/>
            <person name="Chiu C.H."/>
            <person name="Tang P."/>
            <person name="Hegemann P."/>
            <person name="Fromm H."/>
            <person name="Raoult D."/>
            <person name="Greub G."/>
            <person name="Miranda-Saavedra D."/>
            <person name="Chen N."/>
            <person name="Nash P."/>
            <person name="Ginger M.L."/>
            <person name="Horn M."/>
            <person name="Schaap P."/>
            <person name="Caler L."/>
            <person name="Loftus B."/>
        </authorList>
    </citation>
    <scope>NUCLEOTIDE SEQUENCE [LARGE SCALE GENOMIC DNA]</scope>
    <source>
        <strain evidence="8 9">Neff</strain>
    </source>
</reference>
<dbReference type="InterPro" id="IPR020472">
    <property type="entry name" value="WD40_PAC1"/>
</dbReference>
<comment type="subcellular location">
    <subcellularLocation>
        <location evidence="1">Nucleus</location>
        <location evidence="1">Nucleolus</location>
    </subcellularLocation>
</comment>
<dbReference type="InterPro" id="IPR015943">
    <property type="entry name" value="WD40/YVTN_repeat-like_dom_sf"/>
</dbReference>
<dbReference type="Pfam" id="PF00400">
    <property type="entry name" value="WD40"/>
    <property type="match status" value="5"/>
</dbReference>
<dbReference type="RefSeq" id="XP_004337305.1">
    <property type="nucleotide sequence ID" value="XM_004337257.1"/>
</dbReference>
<dbReference type="AlphaFoldDB" id="L8GQV1"/>
<dbReference type="PANTHER" id="PTHR19924">
    <property type="entry name" value="UTP15 U3 SMALL NUCLEOLAR RNA-ASSOCIATED PROTEIN 15 FAMILY MEMBER"/>
    <property type="match status" value="1"/>
</dbReference>
<keyword evidence="9" id="KW-1185">Reference proteome</keyword>
<dbReference type="SUPFAM" id="SSF50978">
    <property type="entry name" value="WD40 repeat-like"/>
    <property type="match status" value="1"/>
</dbReference>
<dbReference type="KEGG" id="acan:ACA1_220510"/>
<dbReference type="PANTHER" id="PTHR19924:SF26">
    <property type="entry name" value="U3 SMALL NUCLEOLAR RNA-ASSOCIATED PROTEIN 15 HOMOLOG"/>
    <property type="match status" value="1"/>
</dbReference>
<keyword evidence="3 6" id="KW-0853">WD repeat</keyword>
<dbReference type="OrthoDB" id="431715at2759"/>
<feature type="repeat" description="WD" evidence="6">
    <location>
        <begin position="162"/>
        <end position="204"/>
    </location>
</feature>
<sequence>MTQEYRVLPQKHFPRDPTNVSTGEQRHWKQFKFPVLIKQYGAVTSINFSPVSPHNFAVTSSSRVQIYSSASHKPVKTLSRFRDVAYSASYRNDGKLLVAGGEVPVVQIFDLGSRAILRSLRGHESPVHVTKWSLDNVHIFSSSDDKTVRYWDLPTEKEIQIMKGHQDYVRCGSTVASSPALWISGGYDHRVILWDTRSGQAVIKINHGHPLEAVLPFPSSTLLFTAGSDNEIRVWDILAGGRMIRSVSNHQKAITTLAFNADGSRLISGSLDQHLKIYDVVDYSVVHTIKYNAPILCSALSPDNTHLVTGLSDGMLSIRHRPQKPSERTQALAKKDSLQGGSHRAFLRAKRFAHNDHVVYKVSKKKMVRADHFMRAFRYKDALDDVLKMNTKKIYPLLEELAHRKALGRALAGRNDDALSPILIYVLANITKPQYSPLLIKIAHIILNIYSDVAGQSAMISDLLRKLLLKVRKEINFQEQSLRLLGTLDMLINSAVAAAALPAPLSA</sequence>
<dbReference type="Gene3D" id="2.130.10.10">
    <property type="entry name" value="YVTN repeat-like/Quinoprotein amine dehydrogenase"/>
    <property type="match status" value="2"/>
</dbReference>
<evidence type="ECO:0000259" key="7">
    <source>
        <dbReference type="Pfam" id="PF09384"/>
    </source>
</evidence>
<name>L8GQV1_ACACF</name>
<dbReference type="InterPro" id="IPR001680">
    <property type="entry name" value="WD40_rpt"/>
</dbReference>
<evidence type="ECO:0000256" key="1">
    <source>
        <dbReference type="ARBA" id="ARBA00004604"/>
    </source>
</evidence>
<dbReference type="CDD" id="cd00200">
    <property type="entry name" value="WD40"/>
    <property type="match status" value="1"/>
</dbReference>
<dbReference type="SMART" id="SM00320">
    <property type="entry name" value="WD40"/>
    <property type="match status" value="7"/>
</dbReference>
<dbReference type="VEuPathDB" id="AmoebaDB:ACA1_220510"/>
<dbReference type="GO" id="GO:0045943">
    <property type="term" value="P:positive regulation of transcription by RNA polymerase I"/>
    <property type="evidence" value="ECO:0007669"/>
    <property type="project" value="TreeGrafter"/>
</dbReference>
<dbReference type="EMBL" id="KB008036">
    <property type="protein sequence ID" value="ELR15292.1"/>
    <property type="molecule type" value="Genomic_DNA"/>
</dbReference>
<feature type="repeat" description="WD" evidence="6">
    <location>
        <begin position="247"/>
        <end position="288"/>
    </location>
</feature>
<proteinExistence type="predicted"/>
<dbReference type="InterPro" id="IPR018983">
    <property type="entry name" value="U3_snoRNA-assocProt_15_C"/>
</dbReference>
<accession>L8GQV1</accession>
<feature type="domain" description="U3 small nucleolar RNA-associated protein 15 C-terminal" evidence="7">
    <location>
        <begin position="354"/>
        <end position="491"/>
    </location>
</feature>
<evidence type="ECO:0000256" key="3">
    <source>
        <dbReference type="ARBA" id="ARBA00022574"/>
    </source>
</evidence>
<gene>
    <name evidence="8" type="ORF">ACA1_220510</name>
</gene>
<dbReference type="STRING" id="1257118.L8GQV1"/>
<dbReference type="OMA" id="ATYQVVH"/>
<organism evidence="8 9">
    <name type="scientific">Acanthamoeba castellanii (strain ATCC 30010 / Neff)</name>
    <dbReference type="NCBI Taxonomy" id="1257118"/>
    <lineage>
        <taxon>Eukaryota</taxon>
        <taxon>Amoebozoa</taxon>
        <taxon>Discosea</taxon>
        <taxon>Longamoebia</taxon>
        <taxon>Centramoebida</taxon>
        <taxon>Acanthamoebidae</taxon>
        <taxon>Acanthamoeba</taxon>
    </lineage>
</organism>
<dbReference type="InterPro" id="IPR036322">
    <property type="entry name" value="WD40_repeat_dom_sf"/>
</dbReference>
<dbReference type="PROSITE" id="PS50082">
    <property type="entry name" value="WD_REPEATS_2"/>
    <property type="match status" value="4"/>
</dbReference>
<feature type="repeat" description="WD" evidence="6">
    <location>
        <begin position="120"/>
        <end position="161"/>
    </location>
</feature>
<dbReference type="Proteomes" id="UP000011083">
    <property type="component" value="Unassembled WGS sequence"/>
</dbReference>
<evidence type="ECO:0000256" key="5">
    <source>
        <dbReference type="ARBA" id="ARBA00023242"/>
    </source>
</evidence>
<dbReference type="GeneID" id="14915941"/>
<evidence type="ECO:0000313" key="9">
    <source>
        <dbReference type="Proteomes" id="UP000011083"/>
    </source>
</evidence>
<keyword evidence="2" id="KW-0698">rRNA processing</keyword>
<evidence type="ECO:0000256" key="6">
    <source>
        <dbReference type="PROSITE-ProRule" id="PRU00221"/>
    </source>
</evidence>
<dbReference type="Pfam" id="PF09384">
    <property type="entry name" value="UTP15_C"/>
    <property type="match status" value="1"/>
</dbReference>
<protein>
    <submittedName>
        <fullName evidence="8">U3 small nucleolar RNA-associated protein 15 family protein</fullName>
    </submittedName>
</protein>